<gene>
    <name evidence="1" type="ordered locus">sce5252</name>
</gene>
<dbReference type="AlphaFoldDB" id="A9FSN7"/>
<dbReference type="HOGENOM" id="CLU_952847_0_0_7"/>
<name>A9FSN7_SORC5</name>
<dbReference type="eggNOG" id="ENOG5032725">
    <property type="taxonomic scope" value="Bacteria"/>
</dbReference>
<evidence type="ECO:0000313" key="1">
    <source>
        <dbReference type="EMBL" id="CAN95415.1"/>
    </source>
</evidence>
<sequence>MCTDPSEAAGAQETLISHFRHETWGDAARLYVDPRLPDDAHLPLLDHLEHAEREVFYRLELKAERPDVFAYLDTDLLAAAACTNRGVVAFYDGALHVVTTRADARTSVVHEYTHHVLMSHGMLGPAWAQEGIAMVVAQETWWLDPARIEQVRDAPMSLQLMEQAVPYTLRTDDALMFYVQAAGMVRCFVRGDDARLRRLMHAMGTDEEAARDGSSDELAQLLEPSTWESCIDYLMRDMAPLR</sequence>
<keyword evidence="1" id="KW-0396">Initiation factor</keyword>
<dbReference type="EMBL" id="AM746676">
    <property type="protein sequence ID" value="CAN95415.1"/>
    <property type="molecule type" value="Genomic_DNA"/>
</dbReference>
<keyword evidence="1" id="KW-0648">Protein biosynthesis</keyword>
<dbReference type="KEGG" id="scl:sce5252"/>
<organism evidence="1 2">
    <name type="scientific">Sorangium cellulosum (strain So ce56)</name>
    <name type="common">Polyangium cellulosum (strain So ce56)</name>
    <dbReference type="NCBI Taxonomy" id="448385"/>
    <lineage>
        <taxon>Bacteria</taxon>
        <taxon>Pseudomonadati</taxon>
        <taxon>Myxococcota</taxon>
        <taxon>Polyangia</taxon>
        <taxon>Polyangiales</taxon>
        <taxon>Polyangiaceae</taxon>
        <taxon>Sorangium</taxon>
    </lineage>
</organism>
<accession>A9FSN7</accession>
<dbReference type="Proteomes" id="UP000002139">
    <property type="component" value="Chromosome"/>
</dbReference>
<protein>
    <submittedName>
        <fullName evidence="1">Translation initiation factor IF-2</fullName>
    </submittedName>
</protein>
<dbReference type="GO" id="GO:0003743">
    <property type="term" value="F:translation initiation factor activity"/>
    <property type="evidence" value="ECO:0007669"/>
    <property type="project" value="UniProtKB-KW"/>
</dbReference>
<proteinExistence type="predicted"/>
<keyword evidence="2" id="KW-1185">Reference proteome</keyword>
<evidence type="ECO:0000313" key="2">
    <source>
        <dbReference type="Proteomes" id="UP000002139"/>
    </source>
</evidence>
<reference evidence="1 2" key="1">
    <citation type="journal article" date="2007" name="Nat. Biotechnol.">
        <title>Complete genome sequence of the myxobacterium Sorangium cellulosum.</title>
        <authorList>
            <person name="Schneiker S."/>
            <person name="Perlova O."/>
            <person name="Kaiser O."/>
            <person name="Gerth K."/>
            <person name="Alici A."/>
            <person name="Altmeyer M.O."/>
            <person name="Bartels D."/>
            <person name="Bekel T."/>
            <person name="Beyer S."/>
            <person name="Bode E."/>
            <person name="Bode H.B."/>
            <person name="Bolten C.J."/>
            <person name="Choudhuri J.V."/>
            <person name="Doss S."/>
            <person name="Elnakady Y.A."/>
            <person name="Frank B."/>
            <person name="Gaigalat L."/>
            <person name="Goesmann A."/>
            <person name="Groeger C."/>
            <person name="Gross F."/>
            <person name="Jelsbak L."/>
            <person name="Jelsbak L."/>
            <person name="Kalinowski J."/>
            <person name="Kegler C."/>
            <person name="Knauber T."/>
            <person name="Konietzny S."/>
            <person name="Kopp M."/>
            <person name="Krause L."/>
            <person name="Krug D."/>
            <person name="Linke B."/>
            <person name="Mahmud T."/>
            <person name="Martinez-Arias R."/>
            <person name="McHardy A.C."/>
            <person name="Merai M."/>
            <person name="Meyer F."/>
            <person name="Mormann S."/>
            <person name="Munoz-Dorado J."/>
            <person name="Perez J."/>
            <person name="Pradella S."/>
            <person name="Rachid S."/>
            <person name="Raddatz G."/>
            <person name="Rosenau F."/>
            <person name="Rueckert C."/>
            <person name="Sasse F."/>
            <person name="Scharfe M."/>
            <person name="Schuster S.C."/>
            <person name="Suen G."/>
            <person name="Treuner-Lange A."/>
            <person name="Velicer G.J."/>
            <person name="Vorholter F.-J."/>
            <person name="Weissman K.J."/>
            <person name="Welch R.D."/>
            <person name="Wenzel S.C."/>
            <person name="Whitworth D.E."/>
            <person name="Wilhelm S."/>
            <person name="Wittmann C."/>
            <person name="Bloecker H."/>
            <person name="Puehler A."/>
            <person name="Mueller R."/>
        </authorList>
    </citation>
    <scope>NUCLEOTIDE SEQUENCE [LARGE SCALE GENOMIC DNA]</scope>
    <source>
        <strain evidence="2">So ce56</strain>
    </source>
</reference>